<dbReference type="InterPro" id="IPR019861">
    <property type="entry name" value="PorP/SprF_Bacteroidetes"/>
</dbReference>
<dbReference type="NCBIfam" id="TIGR03519">
    <property type="entry name" value="T9SS_PorP_fam"/>
    <property type="match status" value="1"/>
</dbReference>
<reference evidence="1 2" key="1">
    <citation type="submission" date="2020-01" db="EMBL/GenBank/DDBJ databases">
        <title>Spongiivirga citrea KCTC 32990T.</title>
        <authorList>
            <person name="Wang G."/>
        </authorList>
    </citation>
    <scope>NUCLEOTIDE SEQUENCE [LARGE SCALE GENOMIC DNA]</scope>
    <source>
        <strain evidence="1 2">KCTC 32990</strain>
    </source>
</reference>
<dbReference type="RefSeq" id="WP_164032328.1">
    <property type="nucleotide sequence ID" value="NZ_JAABOQ010000004.1"/>
</dbReference>
<sequence length="306" mass="34142">MKKKYVSLLLVVITTVNCYSQQNEQFTQYMYNTIAINPAYAGSREALSIIALNRNQWIGVEGAPVTQTISINTPLRNDRVGVGVSFINDQLGFEKSTKLYGDLSYTIPVSQTIKASFGLKAGANFFNFTGLTSATALADPYIAGINKQWTFNFGVGGYLHSEKFYVGLSAPKLLTNDRNRNADFETLEQNDVYVIAGYVFDISETVKFRPTSLLQITQAVPISYNFTGSFLLYDKLWLGASYRVGGNLGNAIGALADFKISDQFRVGYAYESPLTALKAFTRSTHEILLIYEFSFVKNKMKSPRYF</sequence>
<accession>A0A6M0CIE1</accession>
<dbReference type="Pfam" id="PF11751">
    <property type="entry name" value="PorP_SprF"/>
    <property type="match status" value="1"/>
</dbReference>
<comment type="caution">
    <text evidence="1">The sequence shown here is derived from an EMBL/GenBank/DDBJ whole genome shotgun (WGS) entry which is preliminary data.</text>
</comment>
<evidence type="ECO:0000313" key="1">
    <source>
        <dbReference type="EMBL" id="NER17651.1"/>
    </source>
</evidence>
<dbReference type="AlphaFoldDB" id="A0A6M0CIE1"/>
<proteinExistence type="predicted"/>
<dbReference type="EMBL" id="JAABOQ010000004">
    <property type="protein sequence ID" value="NER17651.1"/>
    <property type="molecule type" value="Genomic_DNA"/>
</dbReference>
<protein>
    <submittedName>
        <fullName evidence="1">Type IX secretion system membrane protein PorP/SprF</fullName>
    </submittedName>
</protein>
<keyword evidence="2" id="KW-1185">Reference proteome</keyword>
<dbReference type="Proteomes" id="UP000474296">
    <property type="component" value="Unassembled WGS sequence"/>
</dbReference>
<evidence type="ECO:0000313" key="2">
    <source>
        <dbReference type="Proteomes" id="UP000474296"/>
    </source>
</evidence>
<gene>
    <name evidence="1" type="ORF">GWK10_10545</name>
</gene>
<name>A0A6M0CIE1_9FLAO</name>
<organism evidence="1 2">
    <name type="scientific">Spongiivirga citrea</name>
    <dbReference type="NCBI Taxonomy" id="1481457"/>
    <lineage>
        <taxon>Bacteria</taxon>
        <taxon>Pseudomonadati</taxon>
        <taxon>Bacteroidota</taxon>
        <taxon>Flavobacteriia</taxon>
        <taxon>Flavobacteriales</taxon>
        <taxon>Flavobacteriaceae</taxon>
        <taxon>Spongiivirga</taxon>
    </lineage>
</organism>